<accession>A0ABN8MBK7</accession>
<dbReference type="PROSITE" id="PS00205">
    <property type="entry name" value="TRANSFERRIN_LIKE_1"/>
    <property type="match status" value="1"/>
</dbReference>
<dbReference type="Pfam" id="PF00405">
    <property type="entry name" value="Transferrin"/>
    <property type="match status" value="2"/>
</dbReference>
<comment type="caution">
    <text evidence="3">The sequence shown here is derived from an EMBL/GenBank/DDBJ whole genome shotgun (WGS) entry which is preliminary data.</text>
</comment>
<name>A0ABN8MBK7_9CNID</name>
<evidence type="ECO:0000313" key="4">
    <source>
        <dbReference type="Proteomes" id="UP001159427"/>
    </source>
</evidence>
<dbReference type="PROSITE" id="PS00206">
    <property type="entry name" value="TRANSFERRIN_LIKE_2"/>
    <property type="match status" value="1"/>
</dbReference>
<dbReference type="PANTHER" id="PTHR11485:SF29">
    <property type="entry name" value="TRANSFERRIN 2"/>
    <property type="match status" value="1"/>
</dbReference>
<dbReference type="Proteomes" id="UP001159427">
    <property type="component" value="Unassembled WGS sequence"/>
</dbReference>
<dbReference type="PRINTS" id="PR00422">
    <property type="entry name" value="TRANSFERRIN"/>
</dbReference>
<feature type="domain" description="Transferrin-like" evidence="2">
    <location>
        <begin position="22"/>
        <end position="450"/>
    </location>
</feature>
<dbReference type="InterPro" id="IPR018195">
    <property type="entry name" value="Transferrin_Fe_BS"/>
</dbReference>
<dbReference type="Gene3D" id="3.40.190.10">
    <property type="entry name" value="Periplasmic binding protein-like II"/>
    <property type="match status" value="4"/>
</dbReference>
<dbReference type="InterPro" id="IPR001156">
    <property type="entry name" value="Transferrin-like_dom"/>
</dbReference>
<evidence type="ECO:0000256" key="1">
    <source>
        <dbReference type="ARBA" id="ARBA00022737"/>
    </source>
</evidence>
<dbReference type="PANTHER" id="PTHR11485">
    <property type="entry name" value="TRANSFERRIN"/>
    <property type="match status" value="1"/>
</dbReference>
<evidence type="ECO:0000259" key="2">
    <source>
        <dbReference type="PROSITE" id="PS51408"/>
    </source>
</evidence>
<dbReference type="SUPFAM" id="SSF53850">
    <property type="entry name" value="Periplasmic binding protein-like II"/>
    <property type="match status" value="1"/>
</dbReference>
<keyword evidence="4" id="KW-1185">Reference proteome</keyword>
<dbReference type="PROSITE" id="PS51408">
    <property type="entry name" value="TRANSFERRIN_LIKE_4"/>
    <property type="match status" value="1"/>
</dbReference>
<dbReference type="SMART" id="SM00094">
    <property type="entry name" value="TR_FER"/>
    <property type="match status" value="1"/>
</dbReference>
<reference evidence="3 4" key="1">
    <citation type="submission" date="2022-05" db="EMBL/GenBank/DDBJ databases">
        <authorList>
            <consortium name="Genoscope - CEA"/>
            <person name="William W."/>
        </authorList>
    </citation>
    <scope>NUCLEOTIDE SEQUENCE [LARGE SCALE GENOMIC DNA]</scope>
</reference>
<proteinExistence type="predicted"/>
<gene>
    <name evidence="3" type="ORF">PEVE_00030496</name>
</gene>
<feature type="non-terminal residue" evidence="3">
    <location>
        <position position="1"/>
    </location>
</feature>
<organism evidence="3 4">
    <name type="scientific">Porites evermanni</name>
    <dbReference type="NCBI Taxonomy" id="104178"/>
    <lineage>
        <taxon>Eukaryota</taxon>
        <taxon>Metazoa</taxon>
        <taxon>Cnidaria</taxon>
        <taxon>Anthozoa</taxon>
        <taxon>Hexacorallia</taxon>
        <taxon>Scleractinia</taxon>
        <taxon>Fungiina</taxon>
        <taxon>Poritidae</taxon>
        <taxon>Porites</taxon>
    </lineage>
</organism>
<evidence type="ECO:0000313" key="3">
    <source>
        <dbReference type="EMBL" id="CAH3027021.1"/>
    </source>
</evidence>
<protein>
    <recommendedName>
        <fullName evidence="2">Transferrin-like domain-containing protein</fullName>
    </recommendedName>
</protein>
<dbReference type="EMBL" id="CALNXI010000431">
    <property type="protein sequence ID" value="CAH3027021.1"/>
    <property type="molecule type" value="Genomic_DNA"/>
</dbReference>
<sequence>ASFVISHSSFLMFTGLGEDFQMRWCTISDKETLKCNDFETVIATLASQASLAVNFSCVQGSNAADCMVKIQSGLAELITLDGGEIHTAGKMYDMVPIVGEDYESGAPTTSYFAVAVAKKNSDITFKTLKGKKSCHTGAGKTAGWNVPVGTLLSDNIMPTDESCNAYIAAGKFFYKSCVPSKKRLLEKIQNGGRRLDSHSTDLSVSGEEGHSTIITFYGFIENKVIFSDAGYAAKLHKKCLEISLLLCNLHILTSDQKQILFIRATFEQLSMQKATFDYVKTSTYDGDGKNPSNLCDLCPDECTKSGNYSGYSGAFQCLKDGMGDVAFIKHTTVPSAEASEYKYLCKDGSTKANWNDNCYLAQVPSHAVMVKRGNANNANYKRLLLDASNAYGINQTNSNMFQLFESFKYMNGSDLLFKDSTKKLVDVGEKNTYQKWLGDLYLKDLEALDACPTTSTTHTGPSAGGNINKLQSLVAMISAFIAALCYTGTLFE</sequence>
<keyword evidence="1" id="KW-0677">Repeat</keyword>